<comment type="similarity">
    <text evidence="6">Belongs to the major facilitator superfamily. Spinster (TC 2.A.1.49) family.</text>
</comment>
<comment type="subcellular location">
    <subcellularLocation>
        <location evidence="1">Membrane</location>
        <topology evidence="1">Multi-pass membrane protein</topology>
    </subcellularLocation>
</comment>
<dbReference type="PROSITE" id="PS50850">
    <property type="entry name" value="MFS"/>
    <property type="match status" value="1"/>
</dbReference>
<dbReference type="InterPro" id="IPR036259">
    <property type="entry name" value="MFS_trans_sf"/>
</dbReference>
<feature type="transmembrane region" description="Helical" evidence="8">
    <location>
        <begin position="362"/>
        <end position="380"/>
    </location>
</feature>
<evidence type="ECO:0000256" key="1">
    <source>
        <dbReference type="ARBA" id="ARBA00004141"/>
    </source>
</evidence>
<feature type="region of interest" description="Disordered" evidence="7">
    <location>
        <begin position="609"/>
        <end position="636"/>
    </location>
</feature>
<accession>A0A9P1GHZ0</accession>
<dbReference type="AlphaFoldDB" id="A0A9P1GHZ0"/>
<dbReference type="Pfam" id="PF07690">
    <property type="entry name" value="MFS_1"/>
    <property type="match status" value="1"/>
</dbReference>
<feature type="domain" description="Major facilitator superfamily (MFS) profile" evidence="9">
    <location>
        <begin position="33"/>
        <end position="479"/>
    </location>
</feature>
<feature type="region of interest" description="Disordered" evidence="7">
    <location>
        <begin position="1191"/>
        <end position="1212"/>
    </location>
</feature>
<protein>
    <submittedName>
        <fullName evidence="11">Major facilitator superfamily (MFS) profile domain-containing protein</fullName>
    </submittedName>
</protein>
<evidence type="ECO:0000256" key="3">
    <source>
        <dbReference type="ARBA" id="ARBA00022692"/>
    </source>
</evidence>
<evidence type="ECO:0000256" key="4">
    <source>
        <dbReference type="ARBA" id="ARBA00022989"/>
    </source>
</evidence>
<keyword evidence="4 8" id="KW-1133">Transmembrane helix</keyword>
<feature type="transmembrane region" description="Helical" evidence="8">
    <location>
        <begin position="101"/>
        <end position="119"/>
    </location>
</feature>
<evidence type="ECO:0000256" key="2">
    <source>
        <dbReference type="ARBA" id="ARBA00022448"/>
    </source>
</evidence>
<dbReference type="GO" id="GO:0022857">
    <property type="term" value="F:transmembrane transporter activity"/>
    <property type="evidence" value="ECO:0007669"/>
    <property type="project" value="InterPro"/>
</dbReference>
<feature type="transmembrane region" description="Helical" evidence="8">
    <location>
        <begin position="261"/>
        <end position="284"/>
    </location>
</feature>
<evidence type="ECO:0000256" key="7">
    <source>
        <dbReference type="SAM" id="MobiDB-lite"/>
    </source>
</evidence>
<feature type="transmembrane region" description="Helical" evidence="8">
    <location>
        <begin position="401"/>
        <end position="423"/>
    </location>
</feature>
<dbReference type="InterPro" id="IPR011701">
    <property type="entry name" value="MFS"/>
</dbReference>
<comment type="caution">
    <text evidence="10">The sequence shown here is derived from an EMBL/GenBank/DDBJ whole genome shotgun (WGS) entry which is preliminary data.</text>
</comment>
<keyword evidence="2" id="KW-0813">Transport</keyword>
<sequence>MARKGSTDHLRFGVPDTAPVKPTDLSAREISITLSMIYAVSFFEGADMQLLPASFRALEGDLGLSPTTLAASSLMQTLTCATFSVFWGVLLDNGILSPQQVLFSGCSGWGVLTLLLASITDTSWILVLRLFNGIALATLSPTTQTLIADLTPPQERGRAYSWSGFSMAMGCMSTAMITTTISQRRIFGLYGWRVAFGIAAGLNGPDSERDILGVGILSIFLGYAVKKLVRLPTDSHIADETMYGSISFSKELRTVMSFFEVWTFSVIVLQGCFACIPWTAMSFATMFLQYSGVPDLTAGCISGLMLLCGSFGALLGGYIGDGLTKHPLSRFQGRPFTAQLSVCISIPVALLYYHFVPHSPEGIPYWTGLVVVFGLCATWCDYGVNRPMLSEVVAPQHRARILGVLCAAAGTAAAFGGPLVALVSEAFFGYKTQRIPISQVPEDIRKINADALGNGLTLVCCIPWTICLIFYTALHWTYEADHAQPAPPLNFGYGQAAQPPYGQPSQAMGQAYVPPPAYGQQAFSQQAFGQQGYGQQQAFGQAYGQQAYGQQAYGQPAYGQQGHHQGYQAFGQPPFGQMPQAYQQPYGQAFPQSDVQQSATQQLEALRQSLGGMPGGLGGRAASPASPAPPADGCTSNPLFAKLHSTLQKLALLEQDPVEASFQIHEAWEENPAIFDECPAGVVTALVYLSIAQDRDWKYRLLHRATYMLYSTPGLQMRMASGRWPMSDRLIRTMCHNSEVMNKLPLKLAEVEVHGSTAASQQLGVINSDEAMELSMRHKDTVAVHFKTVLFYHFYHQERSPCACRTRSWCLPFWTRFLTNSSVDVWLAARDEQKTLFRMDRSGCLRNTGHSLSSNFFAEPIDLMFVFEINAFMHPIARVMPAKRVLLYPTYDLSDDQISNFEDLGVSVLPDDAILKPPNPAFRKILEEAVAMRQARLQRPKDRLLLLPADIRPIKGQLDFLAGLVFEGARRPSAVQRLRGLTLVVAGGCDGNQTYCAEVVAMTQKINAEKLLNVVVADQLKDEELAQLFTASLGVVLHPVIDCNPRVVYEGLLTDTPFFATESARLPAAVQHLGHVTDGDPGMVAERLADFVDLSEAGGFTGRARDFAQKHLNEVAVPFKVDNYRKVLEWMDNKYISGKVSEPTIRGEEALDGLGGLGGNLASILSGAGGGLGGIGGLAGLGGLGGGVASPPPQRAAGGGNMGFNIREPVRR</sequence>
<reference evidence="10" key="1">
    <citation type="submission" date="2022-10" db="EMBL/GenBank/DDBJ databases">
        <authorList>
            <person name="Chen Y."/>
            <person name="Dougan E. K."/>
            <person name="Chan C."/>
            <person name="Rhodes N."/>
            <person name="Thang M."/>
        </authorList>
    </citation>
    <scope>NUCLEOTIDE SEQUENCE</scope>
</reference>
<dbReference type="EMBL" id="CAMXCT030006334">
    <property type="protein sequence ID" value="CAL4801722.1"/>
    <property type="molecule type" value="Genomic_DNA"/>
</dbReference>
<dbReference type="InterPro" id="IPR020846">
    <property type="entry name" value="MFS_dom"/>
</dbReference>
<dbReference type="PANTHER" id="PTHR23505:SF52">
    <property type="entry name" value="MAJOR FACILITATOR SUPERFAMILY PROTEIN"/>
    <property type="match status" value="1"/>
</dbReference>
<proteinExistence type="inferred from homology"/>
<evidence type="ECO:0000259" key="9">
    <source>
        <dbReference type="PROSITE" id="PS50850"/>
    </source>
</evidence>
<dbReference type="PANTHER" id="PTHR23505">
    <property type="entry name" value="SPINSTER"/>
    <property type="match status" value="1"/>
</dbReference>
<dbReference type="EMBL" id="CAMXCT020006334">
    <property type="protein sequence ID" value="CAL1167785.1"/>
    <property type="molecule type" value="Genomic_DNA"/>
</dbReference>
<name>A0A9P1GHZ0_9DINO</name>
<dbReference type="SUPFAM" id="SSF103473">
    <property type="entry name" value="MFS general substrate transporter"/>
    <property type="match status" value="1"/>
</dbReference>
<dbReference type="OrthoDB" id="440755at2759"/>
<keyword evidence="3 8" id="KW-0812">Transmembrane</keyword>
<dbReference type="EMBL" id="CAMXCT010006334">
    <property type="protein sequence ID" value="CAI4014410.1"/>
    <property type="molecule type" value="Genomic_DNA"/>
</dbReference>
<evidence type="ECO:0000313" key="12">
    <source>
        <dbReference type="Proteomes" id="UP001152797"/>
    </source>
</evidence>
<dbReference type="Gene3D" id="3.40.50.2000">
    <property type="entry name" value="Glycogen Phosphorylase B"/>
    <property type="match status" value="1"/>
</dbReference>
<dbReference type="Gene3D" id="1.20.1250.20">
    <property type="entry name" value="MFS general substrate transporter like domains"/>
    <property type="match status" value="2"/>
</dbReference>
<evidence type="ECO:0000313" key="10">
    <source>
        <dbReference type="EMBL" id="CAI4014410.1"/>
    </source>
</evidence>
<gene>
    <name evidence="10" type="ORF">C1SCF055_LOCUS39317</name>
</gene>
<evidence type="ECO:0000256" key="5">
    <source>
        <dbReference type="ARBA" id="ARBA00023136"/>
    </source>
</evidence>
<dbReference type="GO" id="GO:0016020">
    <property type="term" value="C:membrane"/>
    <property type="evidence" value="ECO:0007669"/>
    <property type="project" value="UniProtKB-SubCell"/>
</dbReference>
<dbReference type="SUPFAM" id="SSF53756">
    <property type="entry name" value="UDP-Glycosyltransferase/glycogen phosphorylase"/>
    <property type="match status" value="1"/>
</dbReference>
<dbReference type="Proteomes" id="UP001152797">
    <property type="component" value="Unassembled WGS sequence"/>
</dbReference>
<dbReference type="InterPro" id="IPR044770">
    <property type="entry name" value="MFS_spinster-like"/>
</dbReference>
<reference evidence="11 12" key="2">
    <citation type="submission" date="2024-05" db="EMBL/GenBank/DDBJ databases">
        <authorList>
            <person name="Chen Y."/>
            <person name="Shah S."/>
            <person name="Dougan E. K."/>
            <person name="Thang M."/>
            <person name="Chan C."/>
        </authorList>
    </citation>
    <scope>NUCLEOTIDE SEQUENCE [LARGE SCALE GENOMIC DNA]</scope>
</reference>
<evidence type="ECO:0000313" key="11">
    <source>
        <dbReference type="EMBL" id="CAL4801722.1"/>
    </source>
</evidence>
<evidence type="ECO:0000256" key="8">
    <source>
        <dbReference type="SAM" id="Phobius"/>
    </source>
</evidence>
<organism evidence="10">
    <name type="scientific">Cladocopium goreaui</name>
    <dbReference type="NCBI Taxonomy" id="2562237"/>
    <lineage>
        <taxon>Eukaryota</taxon>
        <taxon>Sar</taxon>
        <taxon>Alveolata</taxon>
        <taxon>Dinophyceae</taxon>
        <taxon>Suessiales</taxon>
        <taxon>Symbiodiniaceae</taxon>
        <taxon>Cladocopium</taxon>
    </lineage>
</organism>
<keyword evidence="5 8" id="KW-0472">Membrane</keyword>
<feature type="transmembrane region" description="Helical" evidence="8">
    <location>
        <begin position="336"/>
        <end position="356"/>
    </location>
</feature>
<keyword evidence="12" id="KW-1185">Reference proteome</keyword>
<feature type="transmembrane region" description="Helical" evidence="8">
    <location>
        <begin position="296"/>
        <end position="315"/>
    </location>
</feature>
<evidence type="ECO:0000256" key="6">
    <source>
        <dbReference type="ARBA" id="ARBA00024338"/>
    </source>
</evidence>
<feature type="transmembrane region" description="Helical" evidence="8">
    <location>
        <begin position="69"/>
        <end position="89"/>
    </location>
</feature>